<dbReference type="InterPro" id="IPR036390">
    <property type="entry name" value="WH_DNA-bd_sf"/>
</dbReference>
<dbReference type="SMART" id="SM00418">
    <property type="entry name" value="HTH_ARSR"/>
    <property type="match status" value="1"/>
</dbReference>
<dbReference type="GO" id="GO:0003700">
    <property type="term" value="F:DNA-binding transcription factor activity"/>
    <property type="evidence" value="ECO:0007669"/>
    <property type="project" value="InterPro"/>
</dbReference>
<dbReference type="PANTHER" id="PTHR43132">
    <property type="entry name" value="ARSENICAL RESISTANCE OPERON REPRESSOR ARSR-RELATED"/>
    <property type="match status" value="1"/>
</dbReference>
<dbReference type="InterPro" id="IPR001845">
    <property type="entry name" value="HTH_ArsR_DNA-bd_dom"/>
</dbReference>
<dbReference type="InterPro" id="IPR051011">
    <property type="entry name" value="Metal_resp_trans_reg"/>
</dbReference>
<dbReference type="GO" id="GO:0003677">
    <property type="term" value="F:DNA binding"/>
    <property type="evidence" value="ECO:0007669"/>
    <property type="project" value="UniProtKB-KW"/>
</dbReference>
<keyword evidence="3" id="KW-0804">Transcription</keyword>
<feature type="domain" description="HTH arsR-type" evidence="4">
    <location>
        <begin position="240"/>
        <end position="326"/>
    </location>
</feature>
<dbReference type="SUPFAM" id="SSF46785">
    <property type="entry name" value="Winged helix' DNA-binding domain"/>
    <property type="match status" value="1"/>
</dbReference>
<dbReference type="PANTHER" id="PTHR43132:SF6">
    <property type="entry name" value="HTH-TYPE TRANSCRIPTIONAL REPRESSOR CZRA"/>
    <property type="match status" value="1"/>
</dbReference>
<organism evidence="5 6">
    <name type="scientific">Nonomuraea endophytica</name>
    <dbReference type="NCBI Taxonomy" id="714136"/>
    <lineage>
        <taxon>Bacteria</taxon>
        <taxon>Bacillati</taxon>
        <taxon>Actinomycetota</taxon>
        <taxon>Actinomycetes</taxon>
        <taxon>Streptosporangiales</taxon>
        <taxon>Streptosporangiaceae</taxon>
        <taxon>Nonomuraea</taxon>
    </lineage>
</organism>
<evidence type="ECO:0000313" key="6">
    <source>
        <dbReference type="Proteomes" id="UP000568380"/>
    </source>
</evidence>
<dbReference type="InterPro" id="IPR011991">
    <property type="entry name" value="ArsR-like_HTH"/>
</dbReference>
<dbReference type="Proteomes" id="UP000568380">
    <property type="component" value="Unassembled WGS sequence"/>
</dbReference>
<dbReference type="CDD" id="cd00090">
    <property type="entry name" value="HTH_ARSR"/>
    <property type="match status" value="1"/>
</dbReference>
<evidence type="ECO:0000259" key="4">
    <source>
        <dbReference type="PROSITE" id="PS50987"/>
    </source>
</evidence>
<keyword evidence="6" id="KW-1185">Reference proteome</keyword>
<dbReference type="RefSeq" id="WP_184962303.1">
    <property type="nucleotide sequence ID" value="NZ_JACHIN010000004.1"/>
</dbReference>
<evidence type="ECO:0000256" key="1">
    <source>
        <dbReference type="ARBA" id="ARBA00023015"/>
    </source>
</evidence>
<proteinExistence type="predicted"/>
<keyword evidence="2 5" id="KW-0238">DNA-binding</keyword>
<dbReference type="InterPro" id="IPR045981">
    <property type="entry name" value="DUF5937"/>
</dbReference>
<dbReference type="PROSITE" id="PS50987">
    <property type="entry name" value="HTH_ARSR_2"/>
    <property type="match status" value="1"/>
</dbReference>
<dbReference type="Pfam" id="PF01022">
    <property type="entry name" value="HTH_5"/>
    <property type="match status" value="1"/>
</dbReference>
<dbReference type="Pfam" id="PF19361">
    <property type="entry name" value="DUF5937"/>
    <property type="match status" value="1"/>
</dbReference>
<protein>
    <submittedName>
        <fullName evidence="5">DNA-binding transcriptional ArsR family regulator</fullName>
    </submittedName>
</protein>
<dbReference type="EMBL" id="JACHIN010000004">
    <property type="protein sequence ID" value="MBB5077979.1"/>
    <property type="molecule type" value="Genomic_DNA"/>
</dbReference>
<accession>A0A7W8EFW5</accession>
<dbReference type="InterPro" id="IPR036388">
    <property type="entry name" value="WH-like_DNA-bd_sf"/>
</dbReference>
<name>A0A7W8EFW5_9ACTN</name>
<sequence length="326" mass="35484">MLTLGFSADDLARTRFATSPLQEVVASIRVLKDPAAHIVHEPWVAETRPLLAASGLDLGPLSDLVPVPSWYIPDFLTPPPLTPAPEFAAQLETLRATPPDQLRTDLGHMVDARSPWVDTLHDDPVPGLARLAEVIEAYWELAIAPHWPRLRALHQGDVIYRARRLADGGAARLFADLASIVRWQDGSLHIAHPRYSGTRSLDGQGLLLVPSAFVWPSVFSSTIPPWQPTLTYPARGVASLWERRDRTTADALAAVIGRSRTLLLMELDTPASTTELTHRTGLAASSVSEHLAALRSAGLVTAHRAGRFVMYARTTVAESLVMAPIA</sequence>
<gene>
    <name evidence="5" type="ORF">HNR40_003454</name>
</gene>
<evidence type="ECO:0000313" key="5">
    <source>
        <dbReference type="EMBL" id="MBB5077979.1"/>
    </source>
</evidence>
<evidence type="ECO:0000256" key="2">
    <source>
        <dbReference type="ARBA" id="ARBA00023125"/>
    </source>
</evidence>
<dbReference type="Gene3D" id="1.10.10.10">
    <property type="entry name" value="Winged helix-like DNA-binding domain superfamily/Winged helix DNA-binding domain"/>
    <property type="match status" value="1"/>
</dbReference>
<reference evidence="5 6" key="1">
    <citation type="submission" date="2020-08" db="EMBL/GenBank/DDBJ databases">
        <title>Genomic Encyclopedia of Type Strains, Phase IV (KMG-IV): sequencing the most valuable type-strain genomes for metagenomic binning, comparative biology and taxonomic classification.</title>
        <authorList>
            <person name="Goeker M."/>
        </authorList>
    </citation>
    <scope>NUCLEOTIDE SEQUENCE [LARGE SCALE GENOMIC DNA]</scope>
    <source>
        <strain evidence="5 6">DSM 45385</strain>
    </source>
</reference>
<keyword evidence="1" id="KW-0805">Transcription regulation</keyword>
<evidence type="ECO:0000256" key="3">
    <source>
        <dbReference type="ARBA" id="ARBA00023163"/>
    </source>
</evidence>
<comment type="caution">
    <text evidence="5">The sequence shown here is derived from an EMBL/GenBank/DDBJ whole genome shotgun (WGS) entry which is preliminary data.</text>
</comment>
<dbReference type="AlphaFoldDB" id="A0A7W8EFW5"/>